<evidence type="ECO:0000256" key="1">
    <source>
        <dbReference type="SAM" id="Phobius"/>
    </source>
</evidence>
<dbReference type="AlphaFoldDB" id="A0A815VNS5"/>
<comment type="caution">
    <text evidence="3">The sequence shown here is derived from an EMBL/GenBank/DDBJ whole genome shotgun (WGS) entry which is preliminary data.</text>
</comment>
<keyword evidence="1" id="KW-0812">Transmembrane</keyword>
<feature type="transmembrane region" description="Helical" evidence="1">
    <location>
        <begin position="69"/>
        <end position="91"/>
    </location>
</feature>
<sequence length="181" mass="19912">MQQWSTNMFSILVLLFFKSTTADRDCLYSFGKTCSLGTSVWCCPFIKDESIVACGKEIDPSPLPIGLRILLGVIGGTCGFVAILCQILIIIHNCGCCTSKISEDNQQKRLNLNDFTQDNKELSVSTISVLFDALPPSYDISIDKDLHEVSPPSYDIVTTGFKLDAQPSLKTISIEDVILHV</sequence>
<keyword evidence="2" id="KW-0732">Signal</keyword>
<evidence type="ECO:0000313" key="3">
    <source>
        <dbReference type="EMBL" id="CAF1535290.1"/>
    </source>
</evidence>
<keyword evidence="1" id="KW-1133">Transmembrane helix</keyword>
<keyword evidence="1" id="KW-0472">Membrane</keyword>
<name>A0A815VNS5_ADIRI</name>
<gene>
    <name evidence="3" type="ORF">EDS130_LOCUS44896</name>
</gene>
<organism evidence="3 4">
    <name type="scientific">Adineta ricciae</name>
    <name type="common">Rotifer</name>
    <dbReference type="NCBI Taxonomy" id="249248"/>
    <lineage>
        <taxon>Eukaryota</taxon>
        <taxon>Metazoa</taxon>
        <taxon>Spiralia</taxon>
        <taxon>Gnathifera</taxon>
        <taxon>Rotifera</taxon>
        <taxon>Eurotatoria</taxon>
        <taxon>Bdelloidea</taxon>
        <taxon>Adinetida</taxon>
        <taxon>Adinetidae</taxon>
        <taxon>Adineta</taxon>
    </lineage>
</organism>
<evidence type="ECO:0000313" key="4">
    <source>
        <dbReference type="Proteomes" id="UP000663852"/>
    </source>
</evidence>
<evidence type="ECO:0000256" key="2">
    <source>
        <dbReference type="SAM" id="SignalP"/>
    </source>
</evidence>
<feature type="chain" id="PRO_5032823341" evidence="2">
    <location>
        <begin position="23"/>
        <end position="181"/>
    </location>
</feature>
<accession>A0A815VNS5</accession>
<feature type="signal peptide" evidence="2">
    <location>
        <begin position="1"/>
        <end position="22"/>
    </location>
</feature>
<protein>
    <submittedName>
        <fullName evidence="3">Uncharacterized protein</fullName>
    </submittedName>
</protein>
<dbReference type="Proteomes" id="UP000663852">
    <property type="component" value="Unassembled WGS sequence"/>
</dbReference>
<dbReference type="OrthoDB" id="10085188at2759"/>
<dbReference type="EMBL" id="CAJNOJ010000948">
    <property type="protein sequence ID" value="CAF1535290.1"/>
    <property type="molecule type" value="Genomic_DNA"/>
</dbReference>
<reference evidence="3" key="1">
    <citation type="submission" date="2021-02" db="EMBL/GenBank/DDBJ databases">
        <authorList>
            <person name="Nowell W R."/>
        </authorList>
    </citation>
    <scope>NUCLEOTIDE SEQUENCE</scope>
</reference>
<proteinExistence type="predicted"/>